<dbReference type="GO" id="GO:0016491">
    <property type="term" value="F:oxidoreductase activity"/>
    <property type="evidence" value="ECO:0007669"/>
    <property type="project" value="UniProtKB-KW"/>
</dbReference>
<dbReference type="Proteomes" id="UP000559256">
    <property type="component" value="Unassembled WGS sequence"/>
</dbReference>
<comment type="similarity">
    <text evidence="1 3">Belongs to the short-chain dehydrogenases/reductases (SDR) family.</text>
</comment>
<keyword evidence="2" id="KW-0560">Oxidoreductase</keyword>
<keyword evidence="4" id="KW-0472">Membrane</keyword>
<evidence type="ECO:0000313" key="5">
    <source>
        <dbReference type="EMBL" id="KAF5348083.1"/>
    </source>
</evidence>
<reference evidence="5 6" key="1">
    <citation type="journal article" date="2020" name="ISME J.">
        <title>Uncovering the hidden diversity of litter-decomposition mechanisms in mushroom-forming fungi.</title>
        <authorList>
            <person name="Floudas D."/>
            <person name="Bentzer J."/>
            <person name="Ahren D."/>
            <person name="Johansson T."/>
            <person name="Persson P."/>
            <person name="Tunlid A."/>
        </authorList>
    </citation>
    <scope>NUCLEOTIDE SEQUENCE [LARGE SCALE GENOMIC DNA]</scope>
    <source>
        <strain evidence="5 6">CBS 291.85</strain>
    </source>
</reference>
<keyword evidence="4" id="KW-0812">Transmembrane</keyword>
<dbReference type="InterPro" id="IPR002347">
    <property type="entry name" value="SDR_fam"/>
</dbReference>
<dbReference type="AlphaFoldDB" id="A0A8H5CW04"/>
<keyword evidence="4" id="KW-1133">Transmembrane helix</keyword>
<evidence type="ECO:0000256" key="3">
    <source>
        <dbReference type="RuleBase" id="RU000363"/>
    </source>
</evidence>
<dbReference type="PANTHER" id="PTHR24321">
    <property type="entry name" value="DEHYDROGENASES, SHORT CHAIN"/>
    <property type="match status" value="1"/>
</dbReference>
<evidence type="ECO:0000256" key="2">
    <source>
        <dbReference type="ARBA" id="ARBA00023002"/>
    </source>
</evidence>
<gene>
    <name evidence="5" type="ORF">D9758_010061</name>
</gene>
<organism evidence="5 6">
    <name type="scientific">Tetrapyrgos nigripes</name>
    <dbReference type="NCBI Taxonomy" id="182062"/>
    <lineage>
        <taxon>Eukaryota</taxon>
        <taxon>Fungi</taxon>
        <taxon>Dikarya</taxon>
        <taxon>Basidiomycota</taxon>
        <taxon>Agaricomycotina</taxon>
        <taxon>Agaricomycetes</taxon>
        <taxon>Agaricomycetidae</taxon>
        <taxon>Agaricales</taxon>
        <taxon>Marasmiineae</taxon>
        <taxon>Marasmiaceae</taxon>
        <taxon>Tetrapyrgos</taxon>
    </lineage>
</organism>
<evidence type="ECO:0000256" key="1">
    <source>
        <dbReference type="ARBA" id="ARBA00006484"/>
    </source>
</evidence>
<protein>
    <recommendedName>
        <fullName evidence="7">NAD(P)-binding protein</fullName>
    </recommendedName>
</protein>
<dbReference type="SUPFAM" id="SSF51735">
    <property type="entry name" value="NAD(P)-binding Rossmann-fold domains"/>
    <property type="match status" value="1"/>
</dbReference>
<dbReference type="EMBL" id="JAACJM010000088">
    <property type="protein sequence ID" value="KAF5348083.1"/>
    <property type="molecule type" value="Genomic_DNA"/>
</dbReference>
<dbReference type="PRINTS" id="PR00080">
    <property type="entry name" value="SDRFAMILY"/>
</dbReference>
<dbReference type="OrthoDB" id="10253736at2759"/>
<dbReference type="Gene3D" id="3.40.50.720">
    <property type="entry name" value="NAD(P)-binding Rossmann-like Domain"/>
    <property type="match status" value="1"/>
</dbReference>
<name>A0A8H5CW04_9AGAR</name>
<dbReference type="Pfam" id="PF00106">
    <property type="entry name" value="adh_short"/>
    <property type="match status" value="1"/>
</dbReference>
<dbReference type="PRINTS" id="PR00081">
    <property type="entry name" value="GDHRDH"/>
</dbReference>
<evidence type="ECO:0000256" key="4">
    <source>
        <dbReference type="SAM" id="Phobius"/>
    </source>
</evidence>
<proteinExistence type="inferred from homology"/>
<evidence type="ECO:0008006" key="7">
    <source>
        <dbReference type="Google" id="ProtNLM"/>
    </source>
</evidence>
<sequence>MIDLELQDVHVLVTALNYMAIIGASGGIGLATAQLFLEQGAKVTAHYNTTSSTLEPLVSQFGSSRIQVVQADLTSESSVTQLYISVIQTFGPVQVVVNNHGIWPTKDEPLADMSLDRWKKTLDTNLTSSFLVARSWMSGLLDTGEDKKEKAAFVFIGSSAGKVGEANHADYAASKSALIGLTLSLKNEIVKIAPRARVNIVSPGWVKTPMAEEALKDRMVVYRAMAT</sequence>
<feature type="transmembrane region" description="Helical" evidence="4">
    <location>
        <begin position="15"/>
        <end position="37"/>
    </location>
</feature>
<comment type="caution">
    <text evidence="5">The sequence shown here is derived from an EMBL/GenBank/DDBJ whole genome shotgun (WGS) entry which is preliminary data.</text>
</comment>
<evidence type="ECO:0000313" key="6">
    <source>
        <dbReference type="Proteomes" id="UP000559256"/>
    </source>
</evidence>
<dbReference type="CDD" id="cd05233">
    <property type="entry name" value="SDR_c"/>
    <property type="match status" value="1"/>
</dbReference>
<dbReference type="InterPro" id="IPR036291">
    <property type="entry name" value="NAD(P)-bd_dom_sf"/>
</dbReference>
<dbReference type="PANTHER" id="PTHR24321:SF8">
    <property type="entry name" value="ESTRADIOL 17-BETA-DEHYDROGENASE 8-RELATED"/>
    <property type="match status" value="1"/>
</dbReference>
<accession>A0A8H5CW04</accession>
<keyword evidence="6" id="KW-1185">Reference proteome</keyword>